<keyword evidence="13" id="KW-1185">Reference proteome</keyword>
<comment type="similarity">
    <text evidence="2">Belongs to the SYF2 family.</text>
</comment>
<dbReference type="Proteomes" id="UP001165122">
    <property type="component" value="Unassembled WGS sequence"/>
</dbReference>
<dbReference type="PRINTS" id="PR00153">
    <property type="entry name" value="CSAPPISMRASE"/>
</dbReference>
<feature type="region of interest" description="Disordered" evidence="10">
    <location>
        <begin position="154"/>
        <end position="181"/>
    </location>
</feature>
<evidence type="ECO:0000313" key="12">
    <source>
        <dbReference type="EMBL" id="GMH99106.1"/>
    </source>
</evidence>
<gene>
    <name evidence="12" type="ORF">TrLO_g6874</name>
</gene>
<dbReference type="Pfam" id="PF08231">
    <property type="entry name" value="SYF2"/>
    <property type="match status" value="1"/>
</dbReference>
<keyword evidence="4" id="KW-0507">mRNA processing</keyword>
<organism evidence="12 13">
    <name type="scientific">Triparma laevis f. longispina</name>
    <dbReference type="NCBI Taxonomy" id="1714387"/>
    <lineage>
        <taxon>Eukaryota</taxon>
        <taxon>Sar</taxon>
        <taxon>Stramenopiles</taxon>
        <taxon>Ochrophyta</taxon>
        <taxon>Bolidophyceae</taxon>
        <taxon>Parmales</taxon>
        <taxon>Triparmaceae</taxon>
        <taxon>Triparma</taxon>
    </lineage>
</organism>
<dbReference type="GO" id="GO:0003755">
    <property type="term" value="F:peptidyl-prolyl cis-trans isomerase activity"/>
    <property type="evidence" value="ECO:0007669"/>
    <property type="project" value="UniProtKB-KW"/>
</dbReference>
<evidence type="ECO:0000256" key="2">
    <source>
        <dbReference type="ARBA" id="ARBA00010028"/>
    </source>
</evidence>
<evidence type="ECO:0000256" key="7">
    <source>
        <dbReference type="ARBA" id="ARBA00023187"/>
    </source>
</evidence>
<feature type="region of interest" description="Disordered" evidence="10">
    <location>
        <begin position="207"/>
        <end position="226"/>
    </location>
</feature>
<evidence type="ECO:0000256" key="6">
    <source>
        <dbReference type="ARBA" id="ARBA00023110"/>
    </source>
</evidence>
<dbReference type="PROSITE" id="PS00170">
    <property type="entry name" value="CSA_PPIASE_1"/>
    <property type="match status" value="1"/>
</dbReference>
<evidence type="ECO:0000259" key="11">
    <source>
        <dbReference type="PROSITE" id="PS50072"/>
    </source>
</evidence>
<evidence type="ECO:0000256" key="1">
    <source>
        <dbReference type="ARBA" id="ARBA00004123"/>
    </source>
</evidence>
<dbReference type="GO" id="GO:0005737">
    <property type="term" value="C:cytoplasm"/>
    <property type="evidence" value="ECO:0007669"/>
    <property type="project" value="TreeGrafter"/>
</dbReference>
<reference evidence="13" key="1">
    <citation type="journal article" date="2023" name="Commun. Biol.">
        <title>Genome analysis of Parmales, the sister group of diatoms, reveals the evolutionary specialization of diatoms from phago-mixotrophs to photoautotrophs.</title>
        <authorList>
            <person name="Ban H."/>
            <person name="Sato S."/>
            <person name="Yoshikawa S."/>
            <person name="Yamada K."/>
            <person name="Nakamura Y."/>
            <person name="Ichinomiya M."/>
            <person name="Sato N."/>
            <person name="Blanc-Mathieu R."/>
            <person name="Endo H."/>
            <person name="Kuwata A."/>
            <person name="Ogata H."/>
        </authorList>
    </citation>
    <scope>NUCLEOTIDE SEQUENCE [LARGE SCALE GENOMIC DNA]</scope>
    <source>
        <strain evidence="13">NIES 3700</strain>
    </source>
</reference>
<proteinExistence type="inferred from homology"/>
<keyword evidence="8" id="KW-0413">Isomerase</keyword>
<dbReference type="InterPro" id="IPR002130">
    <property type="entry name" value="Cyclophilin-type_PPIase_dom"/>
</dbReference>
<dbReference type="PANTHER" id="PTHR11071:SF561">
    <property type="entry name" value="PEPTIDYL-PROLYL CIS-TRANS ISOMERASE D-RELATED"/>
    <property type="match status" value="1"/>
</dbReference>
<dbReference type="PROSITE" id="PS50072">
    <property type="entry name" value="CSA_PPIASE_2"/>
    <property type="match status" value="1"/>
</dbReference>
<dbReference type="SUPFAM" id="SSF50891">
    <property type="entry name" value="Cyclophilin-like"/>
    <property type="match status" value="1"/>
</dbReference>
<dbReference type="AlphaFoldDB" id="A0A9W7C351"/>
<dbReference type="GO" id="GO:0016018">
    <property type="term" value="F:cyclosporin A binding"/>
    <property type="evidence" value="ECO:0007669"/>
    <property type="project" value="TreeGrafter"/>
</dbReference>
<evidence type="ECO:0000256" key="5">
    <source>
        <dbReference type="ARBA" id="ARBA00022728"/>
    </source>
</evidence>
<dbReference type="InterPro" id="IPR029000">
    <property type="entry name" value="Cyclophilin-like_dom_sf"/>
</dbReference>
<name>A0A9W7C351_9STRA</name>
<dbReference type="GO" id="GO:0006457">
    <property type="term" value="P:protein folding"/>
    <property type="evidence" value="ECO:0007669"/>
    <property type="project" value="InterPro"/>
</dbReference>
<evidence type="ECO:0000313" key="13">
    <source>
        <dbReference type="Proteomes" id="UP001165122"/>
    </source>
</evidence>
<comment type="subcellular location">
    <subcellularLocation>
        <location evidence="1">Nucleus</location>
    </subcellularLocation>
</comment>
<dbReference type="OrthoDB" id="199717at2759"/>
<evidence type="ECO:0000256" key="8">
    <source>
        <dbReference type="ARBA" id="ARBA00023235"/>
    </source>
</evidence>
<feature type="region of interest" description="Disordered" evidence="10">
    <location>
        <begin position="236"/>
        <end position="265"/>
    </location>
</feature>
<keyword evidence="7" id="KW-0508">mRNA splicing</keyword>
<dbReference type="InterPro" id="IPR013260">
    <property type="entry name" value="mRNA_splic_SYF2"/>
</dbReference>
<dbReference type="GO" id="GO:0006397">
    <property type="term" value="P:mRNA processing"/>
    <property type="evidence" value="ECO:0007669"/>
    <property type="project" value="UniProtKB-KW"/>
</dbReference>
<accession>A0A9W7C351</accession>
<dbReference type="EC" id="5.2.1.8" evidence="3"/>
<feature type="domain" description="PPIase cyclophilin-type" evidence="11">
    <location>
        <begin position="6"/>
        <end position="139"/>
    </location>
</feature>
<evidence type="ECO:0000256" key="10">
    <source>
        <dbReference type="SAM" id="MobiDB-lite"/>
    </source>
</evidence>
<dbReference type="Gene3D" id="2.40.100.10">
    <property type="entry name" value="Cyclophilin-like"/>
    <property type="match status" value="1"/>
</dbReference>
<keyword evidence="6" id="KW-0697">Rotamase</keyword>
<dbReference type="Pfam" id="PF00160">
    <property type="entry name" value="Pro_isomerase"/>
    <property type="match status" value="1"/>
</dbReference>
<protein>
    <recommendedName>
        <fullName evidence="3">peptidylprolyl isomerase</fullName>
        <ecNumber evidence="3">5.2.1.8</ecNumber>
    </recommendedName>
</protein>
<comment type="caution">
    <text evidence="12">The sequence shown here is derived from an EMBL/GenBank/DDBJ whole genome shotgun (WGS) entry which is preliminary data.</text>
</comment>
<dbReference type="GO" id="GO:0008380">
    <property type="term" value="P:RNA splicing"/>
    <property type="evidence" value="ECO:0007669"/>
    <property type="project" value="UniProtKB-KW"/>
</dbReference>
<keyword evidence="5" id="KW-0747">Spliceosome</keyword>
<feature type="compositionally biased region" description="Basic and acidic residues" evidence="10">
    <location>
        <begin position="159"/>
        <end position="169"/>
    </location>
</feature>
<keyword evidence="9" id="KW-0539">Nucleus</keyword>
<dbReference type="GO" id="GO:0005681">
    <property type="term" value="C:spliceosomal complex"/>
    <property type="evidence" value="ECO:0007669"/>
    <property type="project" value="UniProtKB-KW"/>
</dbReference>
<evidence type="ECO:0000256" key="9">
    <source>
        <dbReference type="ARBA" id="ARBA00023242"/>
    </source>
</evidence>
<sequence length="379" mass="43224">MSTPTIVNLQISSPTKNYTLPLLLSPLTPLTTQNFLSLLPKYEGVKFHRVIKGFMMQGGDWVNQDGTGGESAEGGSFDDENFKLKHNRIGTLAMANSGPNTNGCQFYITFKATPHLDGKHVVFGYVMESGLKGIMDVEKGGEWKIVKGEIVEEKEEEEEKKKVEEKKEEIEEEEIEEKDTSKMTPLQLRLYNLQRKMNQSRNLNHRGVLEEGKRKEDKGRKEKKEMRLAEKARFTLSDSEKSASDTITAQGKKEKRAKNANNFGWDMMNSGAQHRNYEKRLTSLPGQTKSKSGEIRSTELYDPILSSSNSKTTSSGISRMSADLKARELVSKRRVRNEHEGEDVDYIDERNKRFNKKIKRTMDKYTVEIRQNLERGTAL</sequence>
<evidence type="ECO:0000256" key="4">
    <source>
        <dbReference type="ARBA" id="ARBA00022664"/>
    </source>
</evidence>
<dbReference type="PANTHER" id="PTHR11071">
    <property type="entry name" value="PEPTIDYL-PROLYL CIS-TRANS ISOMERASE"/>
    <property type="match status" value="1"/>
</dbReference>
<evidence type="ECO:0000256" key="3">
    <source>
        <dbReference type="ARBA" id="ARBA00013194"/>
    </source>
</evidence>
<dbReference type="InterPro" id="IPR020892">
    <property type="entry name" value="Cyclophilin-type_PPIase_CS"/>
</dbReference>
<dbReference type="EMBL" id="BRXW01000004">
    <property type="protein sequence ID" value="GMH99106.1"/>
    <property type="molecule type" value="Genomic_DNA"/>
</dbReference>